<keyword evidence="2" id="KW-1185">Reference proteome</keyword>
<comment type="caution">
    <text evidence="1">The sequence shown here is derived from an EMBL/GenBank/DDBJ whole genome shotgun (WGS) entry which is preliminary data.</text>
</comment>
<evidence type="ECO:0000313" key="1">
    <source>
        <dbReference type="EMBL" id="KAI4582427.1"/>
    </source>
</evidence>
<dbReference type="EMBL" id="CM043033">
    <property type="protein sequence ID" value="KAI4582427.1"/>
    <property type="molecule type" value="Genomic_DNA"/>
</dbReference>
<proteinExistence type="predicted"/>
<name>A0ACB9UYA6_9CETA</name>
<protein>
    <submittedName>
        <fullName evidence="1">Uncharacterized protein</fullName>
    </submittedName>
</protein>
<accession>A0ACB9UYA6</accession>
<reference evidence="1" key="1">
    <citation type="submission" date="2022-03" db="EMBL/GenBank/DDBJ databases">
        <title>Genomic analyses of argali, domestic sheep and their hybrids provide insights into chromosomal evolution, heterosis and genetic basis of agronomic traits.</title>
        <authorList>
            <person name="Li M."/>
        </authorList>
    </citation>
    <scope>NUCLEOTIDE SEQUENCE</scope>
    <source>
        <strain evidence="1">F1 hybrid</strain>
    </source>
</reference>
<gene>
    <name evidence="1" type="ORF">MJG53_008978</name>
</gene>
<dbReference type="Proteomes" id="UP001057279">
    <property type="component" value="Linkage Group LG08"/>
</dbReference>
<evidence type="ECO:0000313" key="2">
    <source>
        <dbReference type="Proteomes" id="UP001057279"/>
    </source>
</evidence>
<organism evidence="1 2">
    <name type="scientific">Ovis ammon polii x Ovis aries</name>
    <dbReference type="NCBI Taxonomy" id="2918886"/>
    <lineage>
        <taxon>Eukaryota</taxon>
        <taxon>Metazoa</taxon>
        <taxon>Chordata</taxon>
        <taxon>Craniata</taxon>
        <taxon>Vertebrata</taxon>
        <taxon>Euteleostomi</taxon>
        <taxon>Mammalia</taxon>
        <taxon>Eutheria</taxon>
        <taxon>Laurasiatheria</taxon>
        <taxon>Artiodactyla</taxon>
        <taxon>Ruminantia</taxon>
        <taxon>Pecora</taxon>
        <taxon>Bovidae</taxon>
        <taxon>Caprinae</taxon>
        <taxon>Ovis</taxon>
    </lineage>
</organism>
<sequence length="1240" mass="142485">MVVGAEAATLEHPHRHYQTSSGTVSGMCVFEGHNTLLQNCKNALDIQCGKEGLSHIGEKKIDIFKNEVDETGANYTERSSVYEMFGNECCLSTGEVIKITDLKIKKIMAEICGHVEGCVSPQSFELPMNFPGLFKIVADTTPYLTMEEITKANHIRPSRLNHPCFYHQKDIKLENLIIKQGERIMLNSVEEINGEIMVDCSVLRNHQNHSFALPLSQEGEFYECEDEHIYTLKEIIQWKIPKNRTRTVILTGFSAKWDSTNPFPRGFYGAVILKPVYEIQGVMKFRKDIVRILPSLDVEVKDITDSYDANWFLQVLSTQDLYEMANKEFPIVAEVIEAPQGNQLPISILQPGKTIVIHKKCQASKILASEIRSNSSKRHFLIPTSYKGKFKRRPREFPTPYDLKIAKSEKEPLHVVATKAFHSPFEELSSVSVGDEFLVHHSQTTEVFCEGIKKVMDVLVCEKILKNSHEAALLPLYMDGGFVEVIHDKKLYQISELCAQFRLPFNVKVSVRDLFIEKDILAAIPGLQLEESITNSYLLISDFANPKECWEIPVGRVNMTVQLVNNFSGDTGSFLVSTLVEEITEEQYYLIRRHESSFLHPPPRPPKHPSVEKIELTSLSLAKERTVDLPKSPKPKHRPDFGGTKGPLDVVPSEVVIAERTLVIASSVHVDRSKKLYSNQAGLDSKVRAGCQNDLADLEKEKKKTEATAVTVEMDSDFQYPKDYWSESIHLIEDDFHSFYVYIPVDRNEGKVPKILKDTFENSTHPGSTTHENDNYPPFWGQTDGDIAEFPVQNNKIIVDPWKYMDRLRIFKILITESNKYFASFGKNDTGNVFWALTLLYGRLFKSGISYYVVIMYFLAAIESEFLGNLPYEVELLSREEYRSNFCYSVEECRAAYPQTMDIHNRFYKYLQSRKIVSTTSGTPQYNTDEDTAIFKMWAAHQAALDVAKPKFRDVSFYSSETERDFTMDFLLAAEFIEAVLYRPYFESSAEFLAGFPHRLLTDQDRNVLTSINYYVLIMYFLAAIESEFLGNLPYEVELLSRKEYRPNFCYSVEECRAAYPQAMDIANRFYKVWYEIHSIVYICEEKVHMTLNNMSKMIQFVMTCMPFSGMKNTSYPPPQLFPPTALVVQNCALKITLIISLQFNSRVIVAYTSRVLLVRDFRAQNPQSSGDRGLKTEERRSRRHRTTPWRRLFWPKSKCYDYLYQEAEALLKNFPIQATISFYEDSDSEDETEELICEN</sequence>